<keyword evidence="4 6" id="KW-0689">Ribosomal protein</keyword>
<proteinExistence type="inferred from homology"/>
<dbReference type="AlphaFoldDB" id="A0A1H7I4L5"/>
<name>A0A1H7I4L5_9GAMM</name>
<dbReference type="GO" id="GO:0005840">
    <property type="term" value="C:ribosome"/>
    <property type="evidence" value="ECO:0007669"/>
    <property type="project" value="UniProtKB-KW"/>
</dbReference>
<protein>
    <recommendedName>
        <fullName evidence="6">Large ribosomal subunit protein uL23</fullName>
    </recommendedName>
</protein>
<keyword evidence="5 6" id="KW-0687">Ribonucleoprotein</keyword>
<keyword evidence="8" id="KW-1185">Reference proteome</keyword>
<dbReference type="InterPro" id="IPR013025">
    <property type="entry name" value="Ribosomal_uL23-like"/>
</dbReference>
<dbReference type="STRING" id="1396821.SAMN05444515_10326"/>
<dbReference type="Pfam" id="PF00276">
    <property type="entry name" value="Ribosomal_L23"/>
    <property type="match status" value="1"/>
</dbReference>
<accession>A0A1H7I4L5</accession>
<reference evidence="8" key="1">
    <citation type="submission" date="2016-10" db="EMBL/GenBank/DDBJ databases">
        <authorList>
            <person name="Varghese N."/>
            <person name="Submissions S."/>
        </authorList>
    </citation>
    <scope>NUCLEOTIDE SEQUENCE [LARGE SCALE GENOMIC DNA]</scope>
    <source>
        <strain evidence="8">DSM 241</strain>
    </source>
</reference>
<dbReference type="NCBIfam" id="NF004359">
    <property type="entry name" value="PRK05738.1-3"/>
    <property type="match status" value="1"/>
</dbReference>
<dbReference type="NCBIfam" id="NF004363">
    <property type="entry name" value="PRK05738.2-4"/>
    <property type="match status" value="1"/>
</dbReference>
<dbReference type="InterPro" id="IPR012677">
    <property type="entry name" value="Nucleotide-bd_a/b_plait_sf"/>
</dbReference>
<evidence type="ECO:0000256" key="1">
    <source>
        <dbReference type="ARBA" id="ARBA00006700"/>
    </source>
</evidence>
<dbReference type="HAMAP" id="MF_01369_B">
    <property type="entry name" value="Ribosomal_uL23_B"/>
    <property type="match status" value="1"/>
</dbReference>
<evidence type="ECO:0000256" key="2">
    <source>
        <dbReference type="ARBA" id="ARBA00022730"/>
    </source>
</evidence>
<dbReference type="GO" id="GO:0019843">
    <property type="term" value="F:rRNA binding"/>
    <property type="evidence" value="ECO:0007669"/>
    <property type="project" value="UniProtKB-UniRule"/>
</dbReference>
<evidence type="ECO:0000313" key="7">
    <source>
        <dbReference type="EMBL" id="SEK57348.1"/>
    </source>
</evidence>
<evidence type="ECO:0000256" key="6">
    <source>
        <dbReference type="HAMAP-Rule" id="MF_01369"/>
    </source>
</evidence>
<evidence type="ECO:0000313" key="8">
    <source>
        <dbReference type="Proteomes" id="UP000199256"/>
    </source>
</evidence>
<dbReference type="RefSeq" id="WP_090251244.1">
    <property type="nucleotide sequence ID" value="NZ_FOAA01000003.1"/>
</dbReference>
<dbReference type="EMBL" id="FOAA01000003">
    <property type="protein sequence ID" value="SEK57348.1"/>
    <property type="molecule type" value="Genomic_DNA"/>
</dbReference>
<gene>
    <name evidence="6" type="primary">rplW</name>
    <name evidence="7" type="ORF">SAMN05444515_10326</name>
</gene>
<dbReference type="Gene3D" id="3.30.70.330">
    <property type="match status" value="1"/>
</dbReference>
<dbReference type="GO" id="GO:0003735">
    <property type="term" value="F:structural constituent of ribosome"/>
    <property type="evidence" value="ECO:0007669"/>
    <property type="project" value="InterPro"/>
</dbReference>
<evidence type="ECO:0000256" key="4">
    <source>
        <dbReference type="ARBA" id="ARBA00022980"/>
    </source>
</evidence>
<dbReference type="PANTHER" id="PTHR11620">
    <property type="entry name" value="60S RIBOSOMAL PROTEIN L23A"/>
    <property type="match status" value="1"/>
</dbReference>
<dbReference type="FunFam" id="3.30.70.330:FF:000001">
    <property type="entry name" value="50S ribosomal protein L23"/>
    <property type="match status" value="1"/>
</dbReference>
<comment type="function">
    <text evidence="6">One of the early assembly proteins it binds 23S rRNA. One of the proteins that surrounds the polypeptide exit tunnel on the outside of the ribosome. Forms the main docking site for trigger factor binding to the ribosome.</text>
</comment>
<dbReference type="OrthoDB" id="9793353at2"/>
<dbReference type="Proteomes" id="UP000199256">
    <property type="component" value="Unassembled WGS sequence"/>
</dbReference>
<evidence type="ECO:0000256" key="5">
    <source>
        <dbReference type="ARBA" id="ARBA00023274"/>
    </source>
</evidence>
<evidence type="ECO:0000256" key="3">
    <source>
        <dbReference type="ARBA" id="ARBA00022884"/>
    </source>
</evidence>
<sequence>MNEERMLKVIVGPHVSEKGTMLADAANQHVFKVAVDATRDEVRQAVEKLFEVKVSSVRVLNQQGKRKRLGRSQGRRNHWRKAYVTLEPGYDIELAGNE</sequence>
<keyword evidence="3 6" id="KW-0694">RNA-binding</keyword>
<keyword evidence="2 6" id="KW-0699">rRNA-binding</keyword>
<organism evidence="7 8">
    <name type="scientific">Ectothiorhodospira marina</name>
    <dbReference type="NCBI Taxonomy" id="1396821"/>
    <lineage>
        <taxon>Bacteria</taxon>
        <taxon>Pseudomonadati</taxon>
        <taxon>Pseudomonadota</taxon>
        <taxon>Gammaproteobacteria</taxon>
        <taxon>Chromatiales</taxon>
        <taxon>Ectothiorhodospiraceae</taxon>
        <taxon>Ectothiorhodospira</taxon>
    </lineage>
</organism>
<comment type="subunit">
    <text evidence="6">Part of the 50S ribosomal subunit. Contacts protein L29, and trigger factor when it is bound to the ribosome.</text>
</comment>
<dbReference type="GO" id="GO:0006412">
    <property type="term" value="P:translation"/>
    <property type="evidence" value="ECO:0007669"/>
    <property type="project" value="UniProtKB-UniRule"/>
</dbReference>
<dbReference type="SUPFAM" id="SSF54189">
    <property type="entry name" value="Ribosomal proteins S24e, L23 and L15e"/>
    <property type="match status" value="1"/>
</dbReference>
<comment type="similarity">
    <text evidence="1 6">Belongs to the universal ribosomal protein uL23 family.</text>
</comment>
<dbReference type="InterPro" id="IPR012678">
    <property type="entry name" value="Ribosomal_uL23/eL15/eS24_sf"/>
</dbReference>
<dbReference type="GO" id="GO:1990904">
    <property type="term" value="C:ribonucleoprotein complex"/>
    <property type="evidence" value="ECO:0007669"/>
    <property type="project" value="UniProtKB-KW"/>
</dbReference>